<accession>A0ABR2L0Z4</accession>
<feature type="region of interest" description="Disordered" evidence="2">
    <location>
        <begin position="1"/>
        <end position="59"/>
    </location>
</feature>
<comment type="caution">
    <text evidence="3">The sequence shown here is derived from an EMBL/GenBank/DDBJ whole genome shotgun (WGS) entry which is preliminary data.</text>
</comment>
<keyword evidence="1" id="KW-0175">Coiled coil</keyword>
<feature type="coiled-coil region" evidence="1">
    <location>
        <begin position="408"/>
        <end position="435"/>
    </location>
</feature>
<dbReference type="EMBL" id="JAPFFF010000002">
    <property type="protein sequence ID" value="KAK8897023.1"/>
    <property type="molecule type" value="Genomic_DNA"/>
</dbReference>
<proteinExistence type="predicted"/>
<keyword evidence="3" id="KW-0121">Carboxypeptidase</keyword>
<evidence type="ECO:0000313" key="3">
    <source>
        <dbReference type="EMBL" id="KAK8897023.1"/>
    </source>
</evidence>
<keyword evidence="3" id="KW-0378">Hydrolase</keyword>
<dbReference type="PANTHER" id="PTHR19321">
    <property type="entry name" value="PROTEIN REGULATOR OF CYTOKINESIS 1 PRC1-RELATED"/>
    <property type="match status" value="1"/>
</dbReference>
<dbReference type="GO" id="GO:0004180">
    <property type="term" value="F:carboxypeptidase activity"/>
    <property type="evidence" value="ECO:0007669"/>
    <property type="project" value="UniProtKB-KW"/>
</dbReference>
<protein>
    <submittedName>
        <fullName evidence="3">Carboxypeptidase C prc1</fullName>
    </submittedName>
</protein>
<evidence type="ECO:0000313" key="4">
    <source>
        <dbReference type="Proteomes" id="UP001470230"/>
    </source>
</evidence>
<feature type="coiled-coil region" evidence="1">
    <location>
        <begin position="206"/>
        <end position="240"/>
    </location>
</feature>
<feature type="compositionally biased region" description="Polar residues" evidence="2">
    <location>
        <begin position="1"/>
        <end position="13"/>
    </location>
</feature>
<reference evidence="3 4" key="1">
    <citation type="submission" date="2024-04" db="EMBL/GenBank/DDBJ databases">
        <title>Tritrichomonas musculus Genome.</title>
        <authorList>
            <person name="Alves-Ferreira E."/>
            <person name="Grigg M."/>
            <person name="Lorenzi H."/>
            <person name="Galac M."/>
        </authorList>
    </citation>
    <scope>NUCLEOTIDE SEQUENCE [LARGE SCALE GENOMIC DNA]</scope>
    <source>
        <strain evidence="3 4">EAF2021</strain>
    </source>
</reference>
<name>A0ABR2L0Z4_9EUKA</name>
<keyword evidence="4" id="KW-1185">Reference proteome</keyword>
<evidence type="ECO:0000256" key="2">
    <source>
        <dbReference type="SAM" id="MobiDB-lite"/>
    </source>
</evidence>
<organism evidence="3 4">
    <name type="scientific">Tritrichomonas musculus</name>
    <dbReference type="NCBI Taxonomy" id="1915356"/>
    <lineage>
        <taxon>Eukaryota</taxon>
        <taxon>Metamonada</taxon>
        <taxon>Parabasalia</taxon>
        <taxon>Tritrichomonadida</taxon>
        <taxon>Tritrichomonadidae</taxon>
        <taxon>Tritrichomonas</taxon>
    </lineage>
</organism>
<feature type="compositionally biased region" description="Polar residues" evidence="2">
    <location>
        <begin position="49"/>
        <end position="59"/>
    </location>
</feature>
<dbReference type="Proteomes" id="UP001470230">
    <property type="component" value="Unassembled WGS sequence"/>
</dbReference>
<dbReference type="Pfam" id="PF03999">
    <property type="entry name" value="MAP65_ASE1"/>
    <property type="match status" value="1"/>
</dbReference>
<dbReference type="Gene3D" id="1.20.58.1520">
    <property type="match status" value="1"/>
</dbReference>
<sequence length="533" mass="61942">MSSEEPQAVCNNQQDDKVTFQISSPDPIHTKNDQAPSPLKLDFDKDSSDNNIAENNSSTFDLDVSVDPTNLESLWYELGLLPSEIEKEKNKLNKLISEVRYRARKEASMEKIRINEEIRNIKFHHIELLRAIGASKTECDVVEQAGHEGTLRQRLAEVRSNFEIFKPKCTELITEFEELKKQTDELFDKIGYSKEDRGEFGEIGETDLSKERQQRFKDKIKALEEEVDARTKEFAILKEKILNLTSKLGVGVSPRINQLFESNEISTRSFQIVQEYIEDLSVIRNSRIAQISELALAISHEWDLLGVSEQEKKDFVEMHSQLTERCIQNFSDELLRLQKLRNEKLPELIERIKIEIVSICQTLHYTQQEIDDIISNAKEVPDDNMATFSEYESVLFNMKRKLVLSQPIIDLMKQRDELIKEYEEVEIEEKAFKDNRDDKTIDKRAEKIRRRYKFVLPRVEKKILIAVLEYKQTNGTDFLWDGKKVEDDYANISLSPAELFQLRTDAKRKSVSSQKSTNTDGNKANKNLAFPFE</sequence>
<feature type="region of interest" description="Disordered" evidence="2">
    <location>
        <begin position="510"/>
        <end position="533"/>
    </location>
</feature>
<evidence type="ECO:0000256" key="1">
    <source>
        <dbReference type="SAM" id="Coils"/>
    </source>
</evidence>
<gene>
    <name evidence="3" type="ORF">M9Y10_014955</name>
</gene>
<dbReference type="InterPro" id="IPR007145">
    <property type="entry name" value="MAP65_Ase1_PRC1"/>
</dbReference>
<feature type="compositionally biased region" description="Polar residues" evidence="2">
    <location>
        <begin position="511"/>
        <end position="525"/>
    </location>
</feature>
<keyword evidence="3" id="KW-0645">Protease</keyword>
<dbReference type="PANTHER" id="PTHR19321:SF41">
    <property type="entry name" value="FASCETTO-RELATED"/>
    <property type="match status" value="1"/>
</dbReference>